<evidence type="ECO:0000256" key="2">
    <source>
        <dbReference type="ARBA" id="ARBA00033753"/>
    </source>
</evidence>
<dbReference type="InterPro" id="IPR023368">
    <property type="entry name" value="UPF0066_cons_site"/>
</dbReference>
<dbReference type="PROSITE" id="PS51668">
    <property type="entry name" value="TSAA_2"/>
    <property type="match status" value="1"/>
</dbReference>
<evidence type="ECO:0000313" key="4">
    <source>
        <dbReference type="EMBL" id="QPG06479.1"/>
    </source>
</evidence>
<sequence>MPSQSYAVSPVGHIISPFKQKFAIPRQPNLAEAEGEIHLNEDFKDLSAFKGIEGFSHLWLLFVFHQTQPRGWKPLVKAPRLGGNATLGVFASRSTHRPNSIGLSVVKNEGVEFRNKRPVLKVSGVDLLCDTPIIDIKPYLPYADSISEATDPLAQYADIPTRSVVFARQVTEQLSAPDSPFSSKLPALIESVLQQDPRPAYRQQNENDSKIYKVRLYNADVSWQVSAGAVIVSELVRCDE</sequence>
<dbReference type="Proteomes" id="UP000595095">
    <property type="component" value="Chromosome"/>
</dbReference>
<dbReference type="RefSeq" id="WP_195811555.1">
    <property type="nucleotide sequence ID" value="NZ_CP064795.1"/>
</dbReference>
<dbReference type="PROSITE" id="PS01318">
    <property type="entry name" value="TSAA_1"/>
    <property type="match status" value="1"/>
</dbReference>
<evidence type="ECO:0000256" key="1">
    <source>
        <dbReference type="ARBA" id="ARBA00022691"/>
    </source>
</evidence>
<dbReference type="AlphaFoldDB" id="A0A7S9DYV7"/>
<dbReference type="Pfam" id="PF18389">
    <property type="entry name" value="TrmO_C"/>
    <property type="match status" value="1"/>
</dbReference>
<comment type="similarity">
    <text evidence="2">Belongs to the tRNA methyltransferase O family.</text>
</comment>
<keyword evidence="4" id="KW-0808">Transferase</keyword>
<dbReference type="InterPro" id="IPR036413">
    <property type="entry name" value="YaeB-like_sf"/>
</dbReference>
<keyword evidence="4" id="KW-0489">Methyltransferase</keyword>
<dbReference type="InterPro" id="IPR036414">
    <property type="entry name" value="YaeB_N_sf"/>
</dbReference>
<reference evidence="4 5" key="1">
    <citation type="submission" date="2020-11" db="EMBL/GenBank/DDBJ databases">
        <title>Complete genome sequence for Salinimonas sp. strain G2-b.</title>
        <authorList>
            <person name="Park S.-J."/>
        </authorList>
    </citation>
    <scope>NUCLEOTIDE SEQUENCE [LARGE SCALE GENOMIC DNA]</scope>
    <source>
        <strain evidence="4 5">G2-b</strain>
    </source>
</reference>
<feature type="domain" description="TsaA-like" evidence="3">
    <location>
        <begin position="8"/>
        <end position="148"/>
    </location>
</feature>
<dbReference type="EMBL" id="CP064795">
    <property type="protein sequence ID" value="QPG06479.1"/>
    <property type="molecule type" value="Genomic_DNA"/>
</dbReference>
<gene>
    <name evidence="4" type="primary">tsaA</name>
    <name evidence="4" type="ORF">IT774_04685</name>
</gene>
<dbReference type="InterPro" id="IPR023370">
    <property type="entry name" value="TrmO-like_N"/>
</dbReference>
<dbReference type="KEGG" id="smaa:IT774_04685"/>
<organism evidence="4 5">
    <name type="scientific">Salinimonas marina</name>
    <dbReference type="NCBI Taxonomy" id="2785918"/>
    <lineage>
        <taxon>Bacteria</taxon>
        <taxon>Pseudomonadati</taxon>
        <taxon>Pseudomonadota</taxon>
        <taxon>Gammaproteobacteria</taxon>
        <taxon>Alteromonadales</taxon>
        <taxon>Alteromonadaceae</taxon>
        <taxon>Alteromonas/Salinimonas group</taxon>
        <taxon>Salinimonas</taxon>
    </lineage>
</organism>
<dbReference type="PANTHER" id="PTHR12818">
    <property type="entry name" value="TRNA (ADENINE(37)-N6)-METHYLTRANSFERASE"/>
    <property type="match status" value="1"/>
</dbReference>
<dbReference type="Gene3D" id="2.40.30.70">
    <property type="entry name" value="YaeB-like"/>
    <property type="match status" value="1"/>
</dbReference>
<keyword evidence="5" id="KW-1185">Reference proteome</keyword>
<dbReference type="NCBIfam" id="TIGR00104">
    <property type="entry name" value="tRNA_TsaA"/>
    <property type="match status" value="1"/>
</dbReference>
<evidence type="ECO:0000259" key="3">
    <source>
        <dbReference type="PROSITE" id="PS51668"/>
    </source>
</evidence>
<dbReference type="InterPro" id="IPR040372">
    <property type="entry name" value="YaeB-like"/>
</dbReference>
<dbReference type="GO" id="GO:0032259">
    <property type="term" value="P:methylation"/>
    <property type="evidence" value="ECO:0007669"/>
    <property type="project" value="UniProtKB-KW"/>
</dbReference>
<evidence type="ECO:0000313" key="5">
    <source>
        <dbReference type="Proteomes" id="UP000595095"/>
    </source>
</evidence>
<dbReference type="PANTHER" id="PTHR12818:SF0">
    <property type="entry name" value="TRNA (ADENINE(37)-N6)-METHYLTRANSFERASE"/>
    <property type="match status" value="1"/>
</dbReference>
<dbReference type="Gene3D" id="3.30.2310.10">
    <property type="entry name" value="YaeB-like"/>
    <property type="match status" value="1"/>
</dbReference>
<dbReference type="Pfam" id="PF01980">
    <property type="entry name" value="TrmO_N"/>
    <property type="match status" value="1"/>
</dbReference>
<accession>A0A7S9DYV7</accession>
<proteinExistence type="inferred from homology"/>
<name>A0A7S9DYV7_9ALTE</name>
<protein>
    <submittedName>
        <fullName evidence="4">tRNA (N6-threonylcarbamoyladenosine(37)-N6)-methyltransferase TrmO</fullName>
    </submittedName>
</protein>
<dbReference type="CDD" id="cd09281">
    <property type="entry name" value="UPF0066"/>
    <property type="match status" value="1"/>
</dbReference>
<keyword evidence="1" id="KW-0949">S-adenosyl-L-methionine</keyword>
<dbReference type="InterPro" id="IPR041369">
    <property type="entry name" value="TrmO_C"/>
</dbReference>
<dbReference type="SUPFAM" id="SSF118196">
    <property type="entry name" value="YaeB-like"/>
    <property type="match status" value="1"/>
</dbReference>
<dbReference type="GO" id="GO:0089715">
    <property type="term" value="F:tRNA (L-threonylcarbamoyladenosine(37)-C2) methyltransferase activity"/>
    <property type="evidence" value="ECO:0007669"/>
    <property type="project" value="TreeGrafter"/>
</dbReference>